<dbReference type="PANTHER" id="PTHR38462">
    <property type="entry name" value="EXONUCLEASE-LIKE PROTEIN"/>
    <property type="match status" value="1"/>
</dbReference>
<sequence>MQIKQSFLQIEYTYPLHEPYKKEEILYFDIETTGFSPKTSYVYLIGCMYYKDNSWQITQWLNAEPLRESELLLAFSGFLKDYRRIIHYNGSGFDIPFLQKKAAAYGISDPFSHCESLDLYKLILPLKKLLSLESTRLKAMEKYLGLEREDTYSGEELISVYASYIGRLSYERLVSQSSAGAGKSSSGPDASELESTLLLHNLEDVKNLLPLSGMLYFRDILAEAFLTDSQLPVSFQLPEAQSLVLLTYQLPFSFPASFTVHCPLKERMSLKSGLEAIEDMEIRAVFTGNTLSLKLPLYNGTLKYYLTPPSDYYYLPLEDMAVHKSVAQYVDKEYRKKATPSTCYLKKDSLFVPQGEAYLEPAFKKNYADKITYIEADRLNAMTPKELAAFGSGLLTLIKNNYHL</sequence>
<dbReference type="InterPro" id="IPR012337">
    <property type="entry name" value="RNaseH-like_sf"/>
</dbReference>
<proteinExistence type="predicted"/>
<dbReference type="STRING" id="1121322.SAMN02745136_01478"/>
<organism evidence="2 3">
    <name type="scientific">Anaerocolumna jejuensis DSM 15929</name>
    <dbReference type="NCBI Taxonomy" id="1121322"/>
    <lineage>
        <taxon>Bacteria</taxon>
        <taxon>Bacillati</taxon>
        <taxon>Bacillota</taxon>
        <taxon>Clostridia</taxon>
        <taxon>Lachnospirales</taxon>
        <taxon>Lachnospiraceae</taxon>
        <taxon>Anaerocolumna</taxon>
    </lineage>
</organism>
<protein>
    <recommendedName>
        <fullName evidence="1">YprB ribonuclease H-like domain-containing protein</fullName>
    </recommendedName>
</protein>
<keyword evidence="3" id="KW-1185">Reference proteome</keyword>
<evidence type="ECO:0000259" key="1">
    <source>
        <dbReference type="Pfam" id="PF13482"/>
    </source>
</evidence>
<dbReference type="EMBL" id="FRAC01000008">
    <property type="protein sequence ID" value="SHJ99831.1"/>
    <property type="molecule type" value="Genomic_DNA"/>
</dbReference>
<reference evidence="2 3" key="1">
    <citation type="submission" date="2016-11" db="EMBL/GenBank/DDBJ databases">
        <authorList>
            <person name="Jaros S."/>
            <person name="Januszkiewicz K."/>
            <person name="Wedrychowicz H."/>
        </authorList>
    </citation>
    <scope>NUCLEOTIDE SEQUENCE [LARGE SCALE GENOMIC DNA]</scope>
    <source>
        <strain evidence="2 3">DSM 15929</strain>
    </source>
</reference>
<evidence type="ECO:0000313" key="2">
    <source>
        <dbReference type="EMBL" id="SHJ99831.1"/>
    </source>
</evidence>
<dbReference type="Pfam" id="PF13482">
    <property type="entry name" value="RNase_H_2"/>
    <property type="match status" value="1"/>
</dbReference>
<dbReference type="GO" id="GO:0003676">
    <property type="term" value="F:nucleic acid binding"/>
    <property type="evidence" value="ECO:0007669"/>
    <property type="project" value="InterPro"/>
</dbReference>
<dbReference type="Gene3D" id="3.30.420.10">
    <property type="entry name" value="Ribonuclease H-like superfamily/Ribonuclease H"/>
    <property type="match status" value="1"/>
</dbReference>
<feature type="domain" description="YprB ribonuclease H-like" evidence="1">
    <location>
        <begin position="26"/>
        <end position="213"/>
    </location>
</feature>
<dbReference type="RefSeq" id="WP_073274352.1">
    <property type="nucleotide sequence ID" value="NZ_FRAC01000008.1"/>
</dbReference>
<dbReference type="InterPro" id="IPR036397">
    <property type="entry name" value="RNaseH_sf"/>
</dbReference>
<accession>A0A1M6NW23</accession>
<dbReference type="SUPFAM" id="SSF53098">
    <property type="entry name" value="Ribonuclease H-like"/>
    <property type="match status" value="1"/>
</dbReference>
<name>A0A1M6NW23_9FIRM</name>
<dbReference type="Proteomes" id="UP000184386">
    <property type="component" value="Unassembled WGS sequence"/>
</dbReference>
<dbReference type="PANTHER" id="PTHR38462:SF1">
    <property type="entry name" value="YPRB RIBONUCLEASE H-LIKE DOMAIN-CONTAINING PROTEIN"/>
    <property type="match status" value="1"/>
</dbReference>
<dbReference type="AlphaFoldDB" id="A0A1M6NW23"/>
<dbReference type="InterPro" id="IPR038720">
    <property type="entry name" value="YprB_RNase_H-like_dom"/>
</dbReference>
<evidence type="ECO:0000313" key="3">
    <source>
        <dbReference type="Proteomes" id="UP000184386"/>
    </source>
</evidence>
<gene>
    <name evidence="2" type="ORF">SAMN02745136_01478</name>
</gene>